<feature type="region of interest" description="Disordered" evidence="9">
    <location>
        <begin position="887"/>
        <end position="909"/>
    </location>
</feature>
<keyword evidence="4" id="KW-0560">Oxidoreductase</keyword>
<dbReference type="GeneID" id="111251560"/>
<dbReference type="FunCoup" id="A0A7M7KIA3">
    <property type="interactions" value="1249"/>
</dbReference>
<proteinExistence type="predicted"/>
<dbReference type="CTD" id="41143"/>
<feature type="region of interest" description="Disordered" evidence="9">
    <location>
        <begin position="844"/>
        <end position="866"/>
    </location>
</feature>
<dbReference type="PANTHER" id="PTHR12549:SF38">
    <property type="entry name" value="JMJC DOMAIN-CONTAINING HISTONE DEMETHYLASE 2, ISOFORM A"/>
    <property type="match status" value="1"/>
</dbReference>
<feature type="region of interest" description="Disordered" evidence="9">
    <location>
        <begin position="247"/>
        <end position="268"/>
    </location>
</feature>
<dbReference type="SUPFAM" id="SSF51197">
    <property type="entry name" value="Clavaminate synthase-like"/>
    <property type="match status" value="1"/>
</dbReference>
<dbReference type="OrthoDB" id="1667110at2759"/>
<feature type="region of interest" description="Disordered" evidence="9">
    <location>
        <begin position="741"/>
        <end position="784"/>
    </location>
</feature>
<feature type="compositionally biased region" description="Polar residues" evidence="9">
    <location>
        <begin position="757"/>
        <end position="781"/>
    </location>
</feature>
<dbReference type="EC" id="1.14.11.65" evidence="7"/>
<dbReference type="OMA" id="RCASEDW"/>
<evidence type="ECO:0000256" key="8">
    <source>
        <dbReference type="ARBA" id="ARBA00047648"/>
    </source>
</evidence>
<dbReference type="InParanoid" id="A0A7M7KIA3"/>
<feature type="region of interest" description="Disordered" evidence="9">
    <location>
        <begin position="290"/>
        <end position="377"/>
    </location>
</feature>
<feature type="compositionally biased region" description="Low complexity" evidence="9">
    <location>
        <begin position="60"/>
        <end position="74"/>
    </location>
</feature>
<feature type="compositionally biased region" description="Basic and acidic residues" evidence="9">
    <location>
        <begin position="178"/>
        <end position="187"/>
    </location>
</feature>
<organism evidence="11 12">
    <name type="scientific">Varroa destructor</name>
    <name type="common">Honeybee mite</name>
    <dbReference type="NCBI Taxonomy" id="109461"/>
    <lineage>
        <taxon>Eukaryota</taxon>
        <taxon>Metazoa</taxon>
        <taxon>Ecdysozoa</taxon>
        <taxon>Arthropoda</taxon>
        <taxon>Chelicerata</taxon>
        <taxon>Arachnida</taxon>
        <taxon>Acari</taxon>
        <taxon>Parasitiformes</taxon>
        <taxon>Mesostigmata</taxon>
        <taxon>Gamasina</taxon>
        <taxon>Dermanyssoidea</taxon>
        <taxon>Varroidae</taxon>
        <taxon>Varroa</taxon>
    </lineage>
</organism>
<dbReference type="FunFam" id="2.60.120.650:FF:000004">
    <property type="entry name" value="Putative lysine-specific demethylase 3B"/>
    <property type="match status" value="1"/>
</dbReference>
<feature type="region of interest" description="Disordered" evidence="9">
    <location>
        <begin position="177"/>
        <end position="214"/>
    </location>
</feature>
<evidence type="ECO:0000256" key="4">
    <source>
        <dbReference type="ARBA" id="ARBA00023002"/>
    </source>
</evidence>
<dbReference type="RefSeq" id="XP_022663968.1">
    <property type="nucleotide sequence ID" value="XM_022808233.1"/>
</dbReference>
<evidence type="ECO:0000259" key="10">
    <source>
        <dbReference type="PROSITE" id="PS51184"/>
    </source>
</evidence>
<evidence type="ECO:0000313" key="11">
    <source>
        <dbReference type="EnsemblMetazoa" id="XP_022663968"/>
    </source>
</evidence>
<feature type="compositionally biased region" description="Pro residues" evidence="9">
    <location>
        <begin position="298"/>
        <end position="307"/>
    </location>
</feature>
<dbReference type="PROSITE" id="PS51184">
    <property type="entry name" value="JMJC"/>
    <property type="match status" value="1"/>
</dbReference>
<evidence type="ECO:0000256" key="9">
    <source>
        <dbReference type="SAM" id="MobiDB-lite"/>
    </source>
</evidence>
<evidence type="ECO:0000256" key="1">
    <source>
        <dbReference type="ARBA" id="ARBA00001954"/>
    </source>
</evidence>
<reference evidence="11" key="1">
    <citation type="submission" date="2021-01" db="UniProtKB">
        <authorList>
            <consortium name="EnsemblMetazoa"/>
        </authorList>
    </citation>
    <scope>IDENTIFICATION</scope>
</reference>
<keyword evidence="5" id="KW-0408">Iron</keyword>
<evidence type="ECO:0000256" key="7">
    <source>
        <dbReference type="ARBA" id="ARBA00038951"/>
    </source>
</evidence>
<dbReference type="Proteomes" id="UP000594260">
    <property type="component" value="Unplaced"/>
</dbReference>
<evidence type="ECO:0000256" key="3">
    <source>
        <dbReference type="ARBA" id="ARBA00022723"/>
    </source>
</evidence>
<evidence type="ECO:0000313" key="12">
    <source>
        <dbReference type="Proteomes" id="UP000594260"/>
    </source>
</evidence>
<evidence type="ECO:0000256" key="6">
    <source>
        <dbReference type="ARBA" id="ARBA00023242"/>
    </source>
</evidence>
<feature type="compositionally biased region" description="Polar residues" evidence="9">
    <location>
        <begin position="894"/>
        <end position="909"/>
    </location>
</feature>
<keyword evidence="12" id="KW-1185">Reference proteome</keyword>
<feature type="compositionally biased region" description="Basic and acidic residues" evidence="9">
    <location>
        <begin position="320"/>
        <end position="330"/>
    </location>
</feature>
<feature type="region of interest" description="Disordered" evidence="9">
    <location>
        <begin position="37"/>
        <end position="74"/>
    </location>
</feature>
<dbReference type="GO" id="GO:0031490">
    <property type="term" value="F:chromatin DNA binding"/>
    <property type="evidence" value="ECO:0007669"/>
    <property type="project" value="TreeGrafter"/>
</dbReference>
<feature type="compositionally biased region" description="Low complexity" evidence="9">
    <location>
        <begin position="846"/>
        <end position="855"/>
    </location>
</feature>
<dbReference type="GO" id="GO:0000118">
    <property type="term" value="C:histone deacetylase complex"/>
    <property type="evidence" value="ECO:0007669"/>
    <property type="project" value="TreeGrafter"/>
</dbReference>
<feature type="region of interest" description="Disordered" evidence="9">
    <location>
        <begin position="513"/>
        <end position="545"/>
    </location>
</feature>
<keyword evidence="3" id="KW-0479">Metal-binding</keyword>
<name>A0A7M7KIA3_VARDE</name>
<dbReference type="EnsemblMetazoa" id="XM_022808233">
    <property type="protein sequence ID" value="XP_022663968"/>
    <property type="gene ID" value="LOC111251560"/>
</dbReference>
<dbReference type="KEGG" id="vde:111251560"/>
<comment type="subcellular location">
    <subcellularLocation>
        <location evidence="2">Nucleus</location>
    </subcellularLocation>
</comment>
<feature type="compositionally biased region" description="Basic and acidic residues" evidence="9">
    <location>
        <begin position="673"/>
        <end position="684"/>
    </location>
</feature>
<feature type="domain" description="JmjC" evidence="10">
    <location>
        <begin position="1099"/>
        <end position="1304"/>
    </location>
</feature>
<evidence type="ECO:0000256" key="5">
    <source>
        <dbReference type="ARBA" id="ARBA00023004"/>
    </source>
</evidence>
<sequence>MDLHRTSNYMIGTMCGGESPYKSEQQQQLIEQGLIPNPLYHSQHPAPQHPSLGSDRHHLQQPTSQQQLQHQQQTQVCGLPMARPLAAVSPGCGVATYTSLTNGTGCNIGITGSGNAASVNLTVDSALHPANGHSNGANISLQSLAVVMDSSPMNAALRLIGDPAVVTQPMVLANTARDTQRASRGQEIKPQTDSTQAYTSYNKKDKPLGLTASKNDISPVTAQSINGSAGTLTTTTPVTETMAVSTSEQQSQQHTVGMPPTARQTNGGRLSQDGAPTGCVGGLGARGNNGSLSNGILLPPPTSPAPRPSVKRCASEDWDEANKEDLKRALGNDGRTSESAVSTGNQTTEAMCPIREPSESLLGPTPPQPKKRGRRKKSEILAAEMARRAELGLMIGGNRELRDARMNDVFGGVIDGDVRRAGREKKPYDPWANRKASGRPFVQDGPCFALLDVTSKKFPKCSSCRINDEVSECRFSEFRKLRFVGDLVQVDGFTDSDDAQDSDRRIWMTADLRPNVPDAPSIGPPDSAVPPETEEAHHPTPVQGAAVNRLDEKTAIMVLTNVGDIMCDLVREEAKVKNDYLDWMPPETTNAGSTAKVKWRRVYGVREMCDVCSTTIFNLHWTCGQCGFVACIDCFRARAKRDEAIDRERVDGVAPESSNGPATQGHLQLGTNGREHWTTRRSREQHQIYSDKDAFRWLYCGNPKIQRSHSPRKLLMTQIVPGDILERVNRQQHEVRRRRGIPMQCGCDGDGKHPSEEQTNGAVPHASEQTEGNDSARSPLTKSGLRLAARTRLKKLMAPAGNGLSFKRLLSLEIERATGRKSSDNSSSVRAMAIQTPRGTLAVPITSAASATSSTKGTSRPTSGGDLADLRVLADIATQRSSLGPGIKVEASEASDNVSKDPTASTENGFSRIHGIASAVLEARLNPDQRRPLYRLPVSANRLESLAPRVGQKSEGRRMYTAPHEWLCNGKLLLLLEATHPQNLELFQEQWNRGQPVVVAHVSEVLDMNLWRPDAFLRDFGEQKSTLVDCKTGADLGKPIPMKRFWEGFECFAKRMCDKNGDHMLLKLKDWPPDENFSEVLPTRYRDLMGALPLPMYTLREGSLNLANRLPDCFVPPDLGPKMYNAYGSALFPTKGTTNLHLDMSDAANVMVYVGIPRDGNCQRHIEEALRAVEEAGCDATQMKRVREKGAKVGAVWHIFHAQDADKIRELLKQVTVERGQRLEANSDPIHDQLWYLDCELRRRLLLEKGVRGYAIAQCVGDAVFIPAGAPHQVRNLHSCIKVAEDFVSPENLAHCLRLTNEFRFLSDTHTNHEDKLQIKNVVYHAVKDAVSVLDEGDRPRAEGC</sequence>
<comment type="catalytic activity">
    <reaction evidence="8">
        <text>N(6),N(6)-dimethyl-L-lysyl(9)-[histone H3] + 2 2-oxoglutarate + 2 O2 = L-lysyl(9)-[histone H3] + 2 formaldehyde + 2 succinate + 2 CO2</text>
        <dbReference type="Rhea" id="RHEA:60188"/>
        <dbReference type="Rhea" id="RHEA-COMP:15541"/>
        <dbReference type="Rhea" id="RHEA-COMP:15546"/>
        <dbReference type="ChEBI" id="CHEBI:15379"/>
        <dbReference type="ChEBI" id="CHEBI:16526"/>
        <dbReference type="ChEBI" id="CHEBI:16810"/>
        <dbReference type="ChEBI" id="CHEBI:16842"/>
        <dbReference type="ChEBI" id="CHEBI:29969"/>
        <dbReference type="ChEBI" id="CHEBI:30031"/>
        <dbReference type="ChEBI" id="CHEBI:61976"/>
        <dbReference type="EC" id="1.14.11.65"/>
    </reaction>
</comment>
<feature type="compositionally biased region" description="Polar residues" evidence="9">
    <location>
        <begin position="656"/>
        <end position="671"/>
    </location>
</feature>
<dbReference type="GO" id="GO:0006357">
    <property type="term" value="P:regulation of transcription by RNA polymerase II"/>
    <property type="evidence" value="ECO:0007669"/>
    <property type="project" value="TreeGrafter"/>
</dbReference>
<dbReference type="Pfam" id="PF02373">
    <property type="entry name" value="JmjC"/>
    <property type="match status" value="1"/>
</dbReference>
<dbReference type="GO" id="GO:0003712">
    <property type="term" value="F:transcription coregulator activity"/>
    <property type="evidence" value="ECO:0007669"/>
    <property type="project" value="TreeGrafter"/>
</dbReference>
<dbReference type="InterPro" id="IPR045109">
    <property type="entry name" value="LSDs-like"/>
</dbReference>
<dbReference type="GO" id="GO:0140683">
    <property type="term" value="F:histone H3K9me/H3K9me2 demethylase activity"/>
    <property type="evidence" value="ECO:0007669"/>
    <property type="project" value="UniProtKB-EC"/>
</dbReference>
<feature type="region of interest" description="Disordered" evidence="9">
    <location>
        <begin position="649"/>
        <end position="684"/>
    </location>
</feature>
<dbReference type="InterPro" id="IPR003347">
    <property type="entry name" value="JmjC_dom"/>
</dbReference>
<accession>A0A7M7KIA3</accession>
<dbReference type="SMART" id="SM00558">
    <property type="entry name" value="JmjC"/>
    <property type="match status" value="1"/>
</dbReference>
<evidence type="ECO:0000256" key="2">
    <source>
        <dbReference type="ARBA" id="ARBA00004123"/>
    </source>
</evidence>
<dbReference type="PANTHER" id="PTHR12549">
    <property type="entry name" value="JMJC DOMAIN-CONTAINING HISTONE DEMETHYLATION PROTEIN"/>
    <property type="match status" value="1"/>
</dbReference>
<protein>
    <recommendedName>
        <fullName evidence="7">[histone H3]-dimethyl-L-lysine(9) demethylase</fullName>
        <ecNumber evidence="7">1.14.11.65</ecNumber>
    </recommendedName>
</protein>
<feature type="compositionally biased region" description="Polar residues" evidence="9">
    <location>
        <begin position="337"/>
        <end position="349"/>
    </location>
</feature>
<feature type="compositionally biased region" description="Polar residues" evidence="9">
    <location>
        <begin position="189"/>
        <end position="201"/>
    </location>
</feature>
<keyword evidence="6" id="KW-0539">Nucleus</keyword>
<comment type="cofactor">
    <cofactor evidence="1">
        <name>Fe(2+)</name>
        <dbReference type="ChEBI" id="CHEBI:29033"/>
    </cofactor>
</comment>
<dbReference type="GO" id="GO:0000785">
    <property type="term" value="C:chromatin"/>
    <property type="evidence" value="ECO:0007669"/>
    <property type="project" value="TreeGrafter"/>
</dbReference>
<dbReference type="GO" id="GO:0046872">
    <property type="term" value="F:metal ion binding"/>
    <property type="evidence" value="ECO:0007669"/>
    <property type="project" value="UniProtKB-KW"/>
</dbReference>
<dbReference type="Gene3D" id="2.60.120.650">
    <property type="entry name" value="Cupin"/>
    <property type="match status" value="1"/>
</dbReference>